<sequence length="138" mass="15012">MSICGAIETLTTRGYLPKVAFQLRGCSVCSTSRRKQGKLSVTNDPNSEHSHLIAPRAFSPPVAKHPFIHQAQAVRVASVATGHGVSAEHGVAGARALESRPAWVVYRRQHITLKREPLHDVINCPIINIDLNLSCLTC</sequence>
<accession>A0A1I7YXI3</accession>
<name>A0A1I7YXI3_9BILA</name>
<dbReference type="Proteomes" id="UP000095287">
    <property type="component" value="Unplaced"/>
</dbReference>
<dbReference type="AlphaFoldDB" id="A0A1I7YXI3"/>
<evidence type="ECO:0000313" key="1">
    <source>
        <dbReference type="Proteomes" id="UP000095287"/>
    </source>
</evidence>
<proteinExistence type="predicted"/>
<reference evidence="2" key="1">
    <citation type="submission" date="2016-11" db="UniProtKB">
        <authorList>
            <consortium name="WormBaseParasite"/>
        </authorList>
    </citation>
    <scope>IDENTIFICATION</scope>
</reference>
<dbReference type="WBParaSite" id="L893_g20850.t1">
    <property type="protein sequence ID" value="L893_g20850.t1"/>
    <property type="gene ID" value="L893_g20850"/>
</dbReference>
<organism evidence="1 2">
    <name type="scientific">Steinernema glaseri</name>
    <dbReference type="NCBI Taxonomy" id="37863"/>
    <lineage>
        <taxon>Eukaryota</taxon>
        <taxon>Metazoa</taxon>
        <taxon>Ecdysozoa</taxon>
        <taxon>Nematoda</taxon>
        <taxon>Chromadorea</taxon>
        <taxon>Rhabditida</taxon>
        <taxon>Tylenchina</taxon>
        <taxon>Panagrolaimomorpha</taxon>
        <taxon>Strongyloidoidea</taxon>
        <taxon>Steinernematidae</taxon>
        <taxon>Steinernema</taxon>
    </lineage>
</organism>
<evidence type="ECO:0000313" key="2">
    <source>
        <dbReference type="WBParaSite" id="L893_g20850.t1"/>
    </source>
</evidence>
<keyword evidence="1" id="KW-1185">Reference proteome</keyword>
<protein>
    <submittedName>
        <fullName evidence="2">Uncharacterized protein</fullName>
    </submittedName>
</protein>